<dbReference type="PANTHER" id="PTHR42784">
    <property type="entry name" value="PYRANOSE 2-OXIDASE"/>
    <property type="match status" value="1"/>
</dbReference>
<name>A0A7W7FII4_9MICO</name>
<dbReference type="InterPro" id="IPR007867">
    <property type="entry name" value="GMC_OxRtase_C"/>
</dbReference>
<dbReference type="Pfam" id="PF05199">
    <property type="entry name" value="GMC_oxred_C"/>
    <property type="match status" value="1"/>
</dbReference>
<comment type="cofactor">
    <cofactor evidence="1">
        <name>FAD</name>
        <dbReference type="ChEBI" id="CHEBI:57692"/>
    </cofactor>
</comment>
<proteinExistence type="inferred from homology"/>
<feature type="domain" description="Glucose-methanol-choline oxidoreductase C-terminal" evidence="6">
    <location>
        <begin position="152"/>
        <end position="254"/>
    </location>
</feature>
<evidence type="ECO:0000256" key="5">
    <source>
        <dbReference type="ARBA" id="ARBA00023002"/>
    </source>
</evidence>
<comment type="similarity">
    <text evidence="2">Belongs to the GMC oxidoreductase family.</text>
</comment>
<dbReference type="PANTHER" id="PTHR42784:SF1">
    <property type="entry name" value="PYRANOSE 2-OXIDASE"/>
    <property type="match status" value="1"/>
</dbReference>
<dbReference type="InterPro" id="IPR036188">
    <property type="entry name" value="FAD/NAD-bd_sf"/>
</dbReference>
<comment type="caution">
    <text evidence="7">The sequence shown here is derived from an EMBL/GenBank/DDBJ whole genome shotgun (WGS) entry which is preliminary data.</text>
</comment>
<organism evidence="7 8">
    <name type="scientific">Microbacterium marinum</name>
    <dbReference type="NCBI Taxonomy" id="421115"/>
    <lineage>
        <taxon>Bacteria</taxon>
        <taxon>Bacillati</taxon>
        <taxon>Actinomycetota</taxon>
        <taxon>Actinomycetes</taxon>
        <taxon>Micrococcales</taxon>
        <taxon>Microbacteriaceae</taxon>
        <taxon>Microbacterium</taxon>
    </lineage>
</organism>
<evidence type="ECO:0000256" key="4">
    <source>
        <dbReference type="ARBA" id="ARBA00022827"/>
    </source>
</evidence>
<evidence type="ECO:0000256" key="3">
    <source>
        <dbReference type="ARBA" id="ARBA00022630"/>
    </source>
</evidence>
<evidence type="ECO:0000256" key="1">
    <source>
        <dbReference type="ARBA" id="ARBA00001974"/>
    </source>
</evidence>
<evidence type="ECO:0000256" key="2">
    <source>
        <dbReference type="ARBA" id="ARBA00010790"/>
    </source>
</evidence>
<evidence type="ECO:0000259" key="6">
    <source>
        <dbReference type="Pfam" id="PF05199"/>
    </source>
</evidence>
<evidence type="ECO:0000313" key="7">
    <source>
        <dbReference type="EMBL" id="MBB4666128.1"/>
    </source>
</evidence>
<dbReference type="GO" id="GO:0016614">
    <property type="term" value="F:oxidoreductase activity, acting on CH-OH group of donors"/>
    <property type="evidence" value="ECO:0007669"/>
    <property type="project" value="InterPro"/>
</dbReference>
<dbReference type="Proteomes" id="UP000573729">
    <property type="component" value="Unassembled WGS sequence"/>
</dbReference>
<gene>
    <name evidence="7" type="ORF">BKA24_000837</name>
</gene>
<keyword evidence="8" id="KW-1185">Reference proteome</keyword>
<reference evidence="7 8" key="1">
    <citation type="submission" date="2020-08" db="EMBL/GenBank/DDBJ databases">
        <title>Sequencing the genomes of 1000 actinobacteria strains.</title>
        <authorList>
            <person name="Klenk H.-P."/>
        </authorList>
    </citation>
    <scope>NUCLEOTIDE SEQUENCE [LARGE SCALE GENOMIC DNA]</scope>
    <source>
        <strain evidence="7 8">DSM 24947</strain>
    </source>
</reference>
<keyword evidence="4" id="KW-0274">FAD</keyword>
<dbReference type="EMBL" id="JACHMD010000001">
    <property type="protein sequence ID" value="MBB4666128.1"/>
    <property type="molecule type" value="Genomic_DNA"/>
</dbReference>
<protein>
    <submittedName>
        <fullName evidence="7">Choline dehydrogenase-like flavoprotein</fullName>
    </submittedName>
</protein>
<dbReference type="SUPFAM" id="SSF51905">
    <property type="entry name" value="FAD/NAD(P)-binding domain"/>
    <property type="match status" value="1"/>
</dbReference>
<evidence type="ECO:0000313" key="8">
    <source>
        <dbReference type="Proteomes" id="UP000573729"/>
    </source>
</evidence>
<dbReference type="InterPro" id="IPR051473">
    <property type="entry name" value="P2Ox-like"/>
</dbReference>
<dbReference type="AlphaFoldDB" id="A0A7W7FII4"/>
<accession>A0A7W7FII4</accession>
<keyword evidence="5" id="KW-0560">Oxidoreductase</keyword>
<dbReference type="Gene3D" id="3.50.50.60">
    <property type="entry name" value="FAD/NAD(P)-binding domain"/>
    <property type="match status" value="1"/>
</dbReference>
<keyword evidence="3" id="KW-0285">Flavoprotein</keyword>
<sequence>MLSKSLGAGANEHVGHGFMDHVSARVARFQVSDWNLYRRAFAHRRRGGVRTTLKLVTTPALVRRESVLPAYAHWEFDVQQASLRQLGRARVTGEGIRRMPRELTQVADATARALVSGQRVLPQFATPYLRVDVEQPPRVSRSITWRPDPNDGHLDVVWDISDAERASIKRVGVLATERILNADCGVVSATPIDSHEFVDTKHMMGGARMGREARDSVVDSDCQIHDLDGAWVAGASVFPSGGVANPTFTALALADRMVQQID</sequence>